<sequence>MLSSSERGGEGLPPPPPLQKGSHNQVTIITATAKVTSRHLGPRYHSRTVQYRQ</sequence>
<evidence type="ECO:0000313" key="3">
    <source>
        <dbReference type="Proteomes" id="UP000291343"/>
    </source>
</evidence>
<organism evidence="2 3">
    <name type="scientific">Laodelphax striatellus</name>
    <name type="common">Small brown planthopper</name>
    <name type="synonym">Delphax striatella</name>
    <dbReference type="NCBI Taxonomy" id="195883"/>
    <lineage>
        <taxon>Eukaryota</taxon>
        <taxon>Metazoa</taxon>
        <taxon>Ecdysozoa</taxon>
        <taxon>Arthropoda</taxon>
        <taxon>Hexapoda</taxon>
        <taxon>Insecta</taxon>
        <taxon>Pterygota</taxon>
        <taxon>Neoptera</taxon>
        <taxon>Paraneoptera</taxon>
        <taxon>Hemiptera</taxon>
        <taxon>Auchenorrhyncha</taxon>
        <taxon>Fulgoroidea</taxon>
        <taxon>Delphacidae</taxon>
        <taxon>Criomorphinae</taxon>
        <taxon>Laodelphax</taxon>
    </lineage>
</organism>
<dbReference type="Proteomes" id="UP000291343">
    <property type="component" value="Unassembled WGS sequence"/>
</dbReference>
<keyword evidence="3" id="KW-1185">Reference proteome</keyword>
<evidence type="ECO:0000256" key="1">
    <source>
        <dbReference type="SAM" id="MobiDB-lite"/>
    </source>
</evidence>
<name>A0A482WFL6_LAOST</name>
<accession>A0A482WFL6</accession>
<reference evidence="2 3" key="1">
    <citation type="journal article" date="2017" name="Gigascience">
        <title>Genome sequence of the small brown planthopper, Laodelphax striatellus.</title>
        <authorList>
            <person name="Zhu J."/>
            <person name="Jiang F."/>
            <person name="Wang X."/>
            <person name="Yang P."/>
            <person name="Bao Y."/>
            <person name="Zhao W."/>
            <person name="Wang W."/>
            <person name="Lu H."/>
            <person name="Wang Q."/>
            <person name="Cui N."/>
            <person name="Li J."/>
            <person name="Chen X."/>
            <person name="Luo L."/>
            <person name="Yu J."/>
            <person name="Kang L."/>
            <person name="Cui F."/>
        </authorList>
    </citation>
    <scope>NUCLEOTIDE SEQUENCE [LARGE SCALE GENOMIC DNA]</scope>
    <source>
        <strain evidence="2">Lst14</strain>
    </source>
</reference>
<comment type="caution">
    <text evidence="2">The sequence shown here is derived from an EMBL/GenBank/DDBJ whole genome shotgun (WGS) entry which is preliminary data.</text>
</comment>
<gene>
    <name evidence="2" type="ORF">LSTR_LSTR001799</name>
</gene>
<feature type="region of interest" description="Disordered" evidence="1">
    <location>
        <begin position="1"/>
        <end position="53"/>
    </location>
</feature>
<feature type="compositionally biased region" description="Polar residues" evidence="1">
    <location>
        <begin position="21"/>
        <end position="35"/>
    </location>
</feature>
<proteinExistence type="predicted"/>
<protein>
    <submittedName>
        <fullName evidence="2">Uncharacterized protein</fullName>
    </submittedName>
</protein>
<dbReference type="EMBL" id="QKKF02037264">
    <property type="protein sequence ID" value="RZF32335.1"/>
    <property type="molecule type" value="Genomic_DNA"/>
</dbReference>
<dbReference type="InParanoid" id="A0A482WFL6"/>
<feature type="compositionally biased region" description="Basic residues" evidence="1">
    <location>
        <begin position="36"/>
        <end position="46"/>
    </location>
</feature>
<dbReference type="AlphaFoldDB" id="A0A482WFL6"/>
<evidence type="ECO:0000313" key="2">
    <source>
        <dbReference type="EMBL" id="RZF32335.1"/>
    </source>
</evidence>